<dbReference type="OMA" id="NSMARFY"/>
<dbReference type="Pfam" id="PF00069">
    <property type="entry name" value="Pkinase"/>
    <property type="match status" value="1"/>
</dbReference>
<keyword evidence="1 7" id="KW-0723">Serine/threonine-protein kinase</keyword>
<accession>A0A8S1KJN6</accession>
<dbReference type="GO" id="GO:0004691">
    <property type="term" value="F:cAMP-dependent protein kinase activity"/>
    <property type="evidence" value="ECO:0007669"/>
    <property type="project" value="TreeGrafter"/>
</dbReference>
<dbReference type="PROSITE" id="PS00108">
    <property type="entry name" value="PROTEIN_KINASE_ST"/>
    <property type="match status" value="1"/>
</dbReference>
<feature type="domain" description="AGC-kinase C-terminal" evidence="9">
    <location>
        <begin position="312"/>
        <end position="365"/>
    </location>
</feature>
<dbReference type="InterPro" id="IPR008271">
    <property type="entry name" value="Ser/Thr_kinase_AS"/>
</dbReference>
<feature type="binding site" evidence="6">
    <location>
        <position position="84"/>
    </location>
    <ligand>
        <name>ATP</name>
        <dbReference type="ChEBI" id="CHEBI:30616"/>
    </ligand>
</feature>
<dbReference type="SMART" id="SM00220">
    <property type="entry name" value="S_TKc"/>
    <property type="match status" value="1"/>
</dbReference>
<evidence type="ECO:0000256" key="6">
    <source>
        <dbReference type="PROSITE-ProRule" id="PRU10141"/>
    </source>
</evidence>
<dbReference type="InterPro" id="IPR000961">
    <property type="entry name" value="AGC-kinase_C"/>
</dbReference>
<dbReference type="PROSITE" id="PS51285">
    <property type="entry name" value="AGC_KINASE_CTER"/>
    <property type="match status" value="1"/>
</dbReference>
<dbReference type="Proteomes" id="UP000688137">
    <property type="component" value="Unassembled WGS sequence"/>
</dbReference>
<dbReference type="PROSITE" id="PS00107">
    <property type="entry name" value="PROTEIN_KINASE_ATP"/>
    <property type="match status" value="1"/>
</dbReference>
<dbReference type="CDD" id="cd05580">
    <property type="entry name" value="STKc_PKA_like"/>
    <property type="match status" value="1"/>
</dbReference>
<organism evidence="10 11">
    <name type="scientific">Paramecium primaurelia</name>
    <dbReference type="NCBI Taxonomy" id="5886"/>
    <lineage>
        <taxon>Eukaryota</taxon>
        <taxon>Sar</taxon>
        <taxon>Alveolata</taxon>
        <taxon>Ciliophora</taxon>
        <taxon>Intramacronucleata</taxon>
        <taxon>Oligohymenophorea</taxon>
        <taxon>Peniculida</taxon>
        <taxon>Parameciidae</taxon>
        <taxon>Paramecium</taxon>
    </lineage>
</organism>
<keyword evidence="5 6" id="KW-0067">ATP-binding</keyword>
<dbReference type="PROSITE" id="PS50011">
    <property type="entry name" value="PROTEIN_KINASE_DOM"/>
    <property type="match status" value="1"/>
</dbReference>
<dbReference type="GO" id="GO:0009653">
    <property type="term" value="P:anatomical structure morphogenesis"/>
    <property type="evidence" value="ECO:0007669"/>
    <property type="project" value="UniProtKB-ARBA"/>
</dbReference>
<dbReference type="SMART" id="SM00133">
    <property type="entry name" value="S_TK_X"/>
    <property type="match status" value="1"/>
</dbReference>
<dbReference type="PANTHER" id="PTHR24353:SF37">
    <property type="entry name" value="CAMP-DEPENDENT PROTEIN KINASE CATALYTIC SUBUNIT PRKX"/>
    <property type="match status" value="1"/>
</dbReference>
<dbReference type="GO" id="GO:0005524">
    <property type="term" value="F:ATP binding"/>
    <property type="evidence" value="ECO:0007669"/>
    <property type="project" value="UniProtKB-UniRule"/>
</dbReference>
<dbReference type="FunFam" id="3.30.200.20:FF:000042">
    <property type="entry name" value="Aurora kinase A"/>
    <property type="match status" value="1"/>
</dbReference>
<reference evidence="10" key="1">
    <citation type="submission" date="2021-01" db="EMBL/GenBank/DDBJ databases">
        <authorList>
            <consortium name="Genoscope - CEA"/>
            <person name="William W."/>
        </authorList>
    </citation>
    <scope>NUCLEOTIDE SEQUENCE</scope>
</reference>
<keyword evidence="11" id="KW-1185">Reference proteome</keyword>
<dbReference type="EMBL" id="CAJJDM010000020">
    <property type="protein sequence ID" value="CAD8054521.1"/>
    <property type="molecule type" value="Genomic_DNA"/>
</dbReference>
<dbReference type="InterPro" id="IPR000719">
    <property type="entry name" value="Prot_kinase_dom"/>
</dbReference>
<proteinExistence type="inferred from homology"/>
<keyword evidence="2" id="KW-0808">Transferase</keyword>
<evidence type="ECO:0000256" key="4">
    <source>
        <dbReference type="ARBA" id="ARBA00022777"/>
    </source>
</evidence>
<sequence>MNQLQIEELRRKLQQLKLERMNEDSSEEEPTFQSVQGQTNDKQLFQNLSIDSFEVYTTLGTGTFGRVKQVRIKRDVSRQVYALKIMKKHDILKLKQVDHIKSEKNILNEIQHPFLVQLKGSFQDQKCIYMLFEFVSGGELFSRLRKDGRFSQDITLFYVSEILLAIQHLHRKDIVYRDLKPENLLIDKDGHIKIADFGFAKIIKNNHTQTLCGTPEYLAPELIQGAKTGYGKSIDWWAFGVLIFEMLAGHPPFYDIEPTNIYKKILNGVIEFPKFLHVRAKDIIRKLLNSDINKRLGVEDEGAALMNHKFFRGVPWQKVYEKKIQPPWIPYLRNETDSQWFDKYPEEREDIPLIHDEQQHMFDDF</sequence>
<evidence type="ECO:0000313" key="11">
    <source>
        <dbReference type="Proteomes" id="UP000688137"/>
    </source>
</evidence>
<name>A0A8S1KJN6_PARPR</name>
<evidence type="ECO:0000259" key="8">
    <source>
        <dbReference type="PROSITE" id="PS50011"/>
    </source>
</evidence>
<protein>
    <submittedName>
        <fullName evidence="10">Uncharacterized protein</fullName>
    </submittedName>
</protein>
<keyword evidence="3 6" id="KW-0547">Nucleotide-binding</keyword>
<dbReference type="FunFam" id="1.10.510.10:FF:000005">
    <property type="entry name" value="cAMP-dependent protein kinase catalytic subunit alpha"/>
    <property type="match status" value="1"/>
</dbReference>
<evidence type="ECO:0000259" key="9">
    <source>
        <dbReference type="PROSITE" id="PS51285"/>
    </source>
</evidence>
<evidence type="ECO:0000313" key="10">
    <source>
        <dbReference type="EMBL" id="CAD8054521.1"/>
    </source>
</evidence>
<evidence type="ECO:0000256" key="1">
    <source>
        <dbReference type="ARBA" id="ARBA00022527"/>
    </source>
</evidence>
<comment type="caution">
    <text evidence="10">The sequence shown here is derived from an EMBL/GenBank/DDBJ whole genome shotgun (WGS) entry which is preliminary data.</text>
</comment>
<dbReference type="GO" id="GO:0005952">
    <property type="term" value="C:cAMP-dependent protein kinase complex"/>
    <property type="evidence" value="ECO:0007669"/>
    <property type="project" value="TreeGrafter"/>
</dbReference>
<keyword evidence="4" id="KW-0418">Kinase</keyword>
<gene>
    <name evidence="10" type="ORF">PPRIM_AZ9-3.1.T0220071</name>
</gene>
<evidence type="ECO:0000256" key="2">
    <source>
        <dbReference type="ARBA" id="ARBA00022679"/>
    </source>
</evidence>
<dbReference type="PANTHER" id="PTHR24353">
    <property type="entry name" value="CYCLIC NUCLEOTIDE-DEPENDENT PROTEIN KINASE"/>
    <property type="match status" value="1"/>
</dbReference>
<evidence type="ECO:0000256" key="5">
    <source>
        <dbReference type="ARBA" id="ARBA00022840"/>
    </source>
</evidence>
<evidence type="ECO:0000256" key="3">
    <source>
        <dbReference type="ARBA" id="ARBA00022741"/>
    </source>
</evidence>
<dbReference type="AlphaFoldDB" id="A0A8S1KJN6"/>
<evidence type="ECO:0000256" key="7">
    <source>
        <dbReference type="RuleBase" id="RU000304"/>
    </source>
</evidence>
<feature type="domain" description="Protein kinase" evidence="8">
    <location>
        <begin position="53"/>
        <end position="311"/>
    </location>
</feature>
<comment type="similarity">
    <text evidence="7">Belongs to the protein kinase superfamily.</text>
</comment>
<dbReference type="InterPro" id="IPR017441">
    <property type="entry name" value="Protein_kinase_ATP_BS"/>
</dbReference>